<reference evidence="7 8" key="1">
    <citation type="journal article" date="2017" name="ISME J.">
        <title>Energy and carbon metabolisms in a deep terrestrial subsurface fluid microbial community.</title>
        <authorList>
            <person name="Momper L."/>
            <person name="Jungbluth S.P."/>
            <person name="Lee M.D."/>
            <person name="Amend J.P."/>
        </authorList>
    </citation>
    <scope>NUCLEOTIDE SEQUENCE [LARGE SCALE GENOMIC DNA]</scope>
    <source>
        <strain evidence="7">SURF_17</strain>
    </source>
</reference>
<dbReference type="GO" id="GO:0003700">
    <property type="term" value="F:DNA-binding transcription factor activity"/>
    <property type="evidence" value="ECO:0007669"/>
    <property type="project" value="InterPro"/>
</dbReference>
<dbReference type="Gene3D" id="1.10.1660.10">
    <property type="match status" value="1"/>
</dbReference>
<name>A0A419F2G1_9BACT</name>
<accession>A0A419F2G1</accession>
<comment type="caution">
    <text evidence="7">The sequence shown here is derived from an EMBL/GenBank/DDBJ whole genome shotgun (WGS) entry which is preliminary data.</text>
</comment>
<dbReference type="AlphaFoldDB" id="A0A419F2G1"/>
<dbReference type="InterPro" id="IPR009061">
    <property type="entry name" value="DNA-bd_dom_put_sf"/>
</dbReference>
<feature type="domain" description="HTH merR-type" evidence="6">
    <location>
        <begin position="25"/>
        <end position="96"/>
    </location>
</feature>
<dbReference type="PANTHER" id="PTHR30204">
    <property type="entry name" value="REDOX-CYCLING DRUG-SENSING TRANSCRIPTIONAL ACTIVATOR SOXR"/>
    <property type="match status" value="1"/>
</dbReference>
<sequence length="147" mass="17066">MPGFHKPRGTERMTEQNNRNGDGRLMSIREVSLLTGVPPHTLRFWEKEMPEILQPERTQGGQRRYDAEMAERVRMIKELSQEGKCPLGMIRQTLGRSQSRELETSIVLDTQSQRLIEHIVDEIAGLLKSRLFHFLQSRNPTRSGRDQ</sequence>
<proteinExistence type="predicted"/>
<evidence type="ECO:0000256" key="2">
    <source>
        <dbReference type="ARBA" id="ARBA00023015"/>
    </source>
</evidence>
<evidence type="ECO:0000256" key="1">
    <source>
        <dbReference type="ARBA" id="ARBA00022491"/>
    </source>
</evidence>
<dbReference type="Pfam" id="PF13411">
    <property type="entry name" value="MerR_1"/>
    <property type="match status" value="1"/>
</dbReference>
<evidence type="ECO:0000259" key="6">
    <source>
        <dbReference type="PROSITE" id="PS50937"/>
    </source>
</evidence>
<keyword evidence="1" id="KW-0678">Repressor</keyword>
<dbReference type="EMBL" id="QZKI01000043">
    <property type="protein sequence ID" value="RJP72590.1"/>
    <property type="molecule type" value="Genomic_DNA"/>
</dbReference>
<dbReference type="PROSITE" id="PS50937">
    <property type="entry name" value="HTH_MERR_2"/>
    <property type="match status" value="1"/>
</dbReference>
<keyword evidence="2" id="KW-0805">Transcription regulation</keyword>
<dbReference type="SMART" id="SM00422">
    <property type="entry name" value="HTH_MERR"/>
    <property type="match status" value="1"/>
</dbReference>
<feature type="region of interest" description="Disordered" evidence="5">
    <location>
        <begin position="1"/>
        <end position="23"/>
    </location>
</feature>
<dbReference type="PANTHER" id="PTHR30204:SF69">
    <property type="entry name" value="MERR-FAMILY TRANSCRIPTIONAL REGULATOR"/>
    <property type="match status" value="1"/>
</dbReference>
<evidence type="ECO:0000313" key="7">
    <source>
        <dbReference type="EMBL" id="RJP72590.1"/>
    </source>
</evidence>
<dbReference type="GO" id="GO:0003677">
    <property type="term" value="F:DNA binding"/>
    <property type="evidence" value="ECO:0007669"/>
    <property type="project" value="UniProtKB-KW"/>
</dbReference>
<evidence type="ECO:0000313" key="8">
    <source>
        <dbReference type="Proteomes" id="UP000285961"/>
    </source>
</evidence>
<dbReference type="Proteomes" id="UP000285961">
    <property type="component" value="Unassembled WGS sequence"/>
</dbReference>
<keyword evidence="3" id="KW-0238">DNA-binding</keyword>
<dbReference type="InterPro" id="IPR047057">
    <property type="entry name" value="MerR_fam"/>
</dbReference>
<keyword evidence="4" id="KW-0804">Transcription</keyword>
<organism evidence="7 8">
    <name type="scientific">Candidatus Abyssobacteria bacterium SURF_17</name>
    <dbReference type="NCBI Taxonomy" id="2093361"/>
    <lineage>
        <taxon>Bacteria</taxon>
        <taxon>Pseudomonadati</taxon>
        <taxon>Candidatus Hydrogenedentota</taxon>
        <taxon>Candidatus Abyssobacteria</taxon>
    </lineage>
</organism>
<gene>
    <name evidence="7" type="ORF">C4532_05855</name>
</gene>
<dbReference type="SUPFAM" id="SSF46955">
    <property type="entry name" value="Putative DNA-binding domain"/>
    <property type="match status" value="1"/>
</dbReference>
<evidence type="ECO:0000256" key="3">
    <source>
        <dbReference type="ARBA" id="ARBA00023125"/>
    </source>
</evidence>
<evidence type="ECO:0000256" key="5">
    <source>
        <dbReference type="SAM" id="MobiDB-lite"/>
    </source>
</evidence>
<evidence type="ECO:0000256" key="4">
    <source>
        <dbReference type="ARBA" id="ARBA00023163"/>
    </source>
</evidence>
<protein>
    <submittedName>
        <fullName evidence="7">MerR family transcriptional regulator</fullName>
    </submittedName>
</protein>
<dbReference type="InterPro" id="IPR000551">
    <property type="entry name" value="MerR-type_HTH_dom"/>
</dbReference>
<dbReference type="CDD" id="cd00592">
    <property type="entry name" value="HTH_MerR-like"/>
    <property type="match status" value="1"/>
</dbReference>